<evidence type="ECO:0000256" key="4">
    <source>
        <dbReference type="ARBA" id="ARBA00022568"/>
    </source>
</evidence>
<feature type="repeat" description="ANK" evidence="13">
    <location>
        <begin position="177"/>
        <end position="209"/>
    </location>
</feature>
<evidence type="ECO:0000256" key="6">
    <source>
        <dbReference type="ARBA" id="ARBA00022692"/>
    </source>
</evidence>
<evidence type="ECO:0000256" key="12">
    <source>
        <dbReference type="ARBA" id="ARBA00023303"/>
    </source>
</evidence>
<evidence type="ECO:0000256" key="10">
    <source>
        <dbReference type="ARBA" id="ARBA00023065"/>
    </source>
</evidence>
<evidence type="ECO:0000256" key="11">
    <source>
        <dbReference type="ARBA" id="ARBA00023136"/>
    </source>
</evidence>
<feature type="transmembrane region" description="Helical" evidence="14">
    <location>
        <begin position="544"/>
        <end position="563"/>
    </location>
</feature>
<dbReference type="PANTHER" id="PTHR10582:SF28">
    <property type="entry name" value="NANCHUNG, ISOFORM B"/>
    <property type="match status" value="1"/>
</dbReference>
<evidence type="ECO:0000256" key="3">
    <source>
        <dbReference type="ARBA" id="ARBA00022475"/>
    </source>
</evidence>
<keyword evidence="9 14" id="KW-1133">Transmembrane helix</keyword>
<dbReference type="Pfam" id="PF13637">
    <property type="entry name" value="Ank_4"/>
    <property type="match status" value="1"/>
</dbReference>
<name>A0A9D3YWP2_DREPO</name>
<evidence type="ECO:0000256" key="5">
    <source>
        <dbReference type="ARBA" id="ARBA00022673"/>
    </source>
</evidence>
<dbReference type="EMBL" id="JAIWYP010000014">
    <property type="protein sequence ID" value="KAH3708743.1"/>
    <property type="molecule type" value="Genomic_DNA"/>
</dbReference>
<evidence type="ECO:0000259" key="15">
    <source>
        <dbReference type="Pfam" id="PF00520"/>
    </source>
</evidence>
<evidence type="ECO:0000256" key="1">
    <source>
        <dbReference type="ARBA" id="ARBA00004651"/>
    </source>
</evidence>
<dbReference type="InterPro" id="IPR036770">
    <property type="entry name" value="Ankyrin_rpt-contain_sf"/>
</dbReference>
<dbReference type="PROSITE" id="PS50297">
    <property type="entry name" value="ANK_REP_REGION"/>
    <property type="match status" value="2"/>
</dbReference>
<keyword evidence="7" id="KW-0677">Repeat</keyword>
<keyword evidence="12" id="KW-0407">Ion channel</keyword>
<evidence type="ECO:0000256" key="14">
    <source>
        <dbReference type="SAM" id="Phobius"/>
    </source>
</evidence>
<dbReference type="SMART" id="SM00248">
    <property type="entry name" value="ANK"/>
    <property type="match status" value="5"/>
</dbReference>
<keyword evidence="4" id="KW-0109">Calcium transport</keyword>
<reference evidence="16" key="1">
    <citation type="journal article" date="2019" name="bioRxiv">
        <title>The Genome of the Zebra Mussel, Dreissena polymorpha: A Resource for Invasive Species Research.</title>
        <authorList>
            <person name="McCartney M.A."/>
            <person name="Auch B."/>
            <person name="Kono T."/>
            <person name="Mallez S."/>
            <person name="Zhang Y."/>
            <person name="Obille A."/>
            <person name="Becker A."/>
            <person name="Abrahante J.E."/>
            <person name="Garbe J."/>
            <person name="Badalamenti J.P."/>
            <person name="Herman A."/>
            <person name="Mangelson H."/>
            <person name="Liachko I."/>
            <person name="Sullivan S."/>
            <person name="Sone E.D."/>
            <person name="Koren S."/>
            <person name="Silverstein K.A.T."/>
            <person name="Beckman K.B."/>
            <person name="Gohl D.M."/>
        </authorList>
    </citation>
    <scope>NUCLEOTIDE SEQUENCE</scope>
    <source>
        <strain evidence="16">Duluth1</strain>
        <tissue evidence="16">Whole animal</tissue>
    </source>
</reference>
<dbReference type="Proteomes" id="UP000828390">
    <property type="component" value="Unassembled WGS sequence"/>
</dbReference>
<dbReference type="InterPro" id="IPR002110">
    <property type="entry name" value="Ankyrin_rpt"/>
</dbReference>
<dbReference type="FunFam" id="1.25.40.20:FF:000181">
    <property type="entry name" value="Nanchung, isoform A"/>
    <property type="match status" value="1"/>
</dbReference>
<dbReference type="Gene3D" id="1.25.40.20">
    <property type="entry name" value="Ankyrin repeat-containing domain"/>
    <property type="match status" value="1"/>
</dbReference>
<comment type="subcellular location">
    <subcellularLocation>
        <location evidence="1">Cell membrane</location>
        <topology evidence="1">Multi-pass membrane protein</topology>
    </subcellularLocation>
</comment>
<dbReference type="PANTHER" id="PTHR10582">
    <property type="entry name" value="TRANSIENT RECEPTOR POTENTIAL ION CHANNEL PROTEIN"/>
    <property type="match status" value="1"/>
</dbReference>
<dbReference type="InterPro" id="IPR005821">
    <property type="entry name" value="Ion_trans_dom"/>
</dbReference>
<sequence length="785" mass="90321">MGNTAVVAQGVKQQGEARKLYDLVNLKGGGQLIELTKKAGWTKNYEELDATIVEVVPKFLYNNGEGKKVPIVDLVMTRNKERQNSTIKVGQAKQQMAKELAKIDMNLTDAEGNYLHNKPDRKYREVCWRLDERGTVGETILHLCLLNSSAIHFNLAKRLLHHFPKLINDIYQAEEYYGENALHMAIVIEDPSMVKFLLDKGANYHERACGMFFTPFDQKDSRTDSLDHEWVDVCEETNYEGHVYFGEYPLSFAACLGQEECVRLLIAKGANPNLQDNNGNTVLHMLVIIDRKTDYVKIEPKDMFDILYGLGARLDIRNRQGLTPLTLAAKLARKEMYEHILELIRHVHWIYGNVTCAGYPLPDIDTISATGELDNHSVLNLVVYGESEGHLDMMDGLIVNLLKEKWKVFARFRFYRRFVVFIIYFLLFAAAFFLRPGTDKCAVTKQVNSSNGMLQNVTEIDSGYLLKICTNEDIARFVLELLVLSGAIMFLFLAMKEIYHQGFNIFFTTLKGAPAKAMFLLSCLFVVMMLPGRAAAFYQYEDVMGVLAILFTAPYFLFFCRGFRIVGPFVVMIYKMIQGDLKRFIIIYLIFIIGFSQAFFVAFLGSTCDPKIQACLFSNAFDALLGTFSMSVGDFEEIVDIFSTSRNVIVLKLMFLLYMIMVTLLLVNMLIAMMGNTYQLVAETQKEWFRQWAKIVLVIEQSVTTKERQKFQVQYSQPAMDGRRAFPVRWYQSDREKEERRLIREEQRKKQKEKMSQSRWKKMKKTAMFTKTINMKDAQEGKINM</sequence>
<dbReference type="GO" id="GO:0098703">
    <property type="term" value="P:calcium ion import across plasma membrane"/>
    <property type="evidence" value="ECO:0007669"/>
    <property type="project" value="TreeGrafter"/>
</dbReference>
<feature type="transmembrane region" description="Helical" evidence="14">
    <location>
        <begin position="649"/>
        <end position="671"/>
    </location>
</feature>
<keyword evidence="13" id="KW-0040">ANK repeat</keyword>
<dbReference type="Pfam" id="PF00023">
    <property type="entry name" value="Ank"/>
    <property type="match status" value="1"/>
</dbReference>
<dbReference type="GO" id="GO:0005886">
    <property type="term" value="C:plasma membrane"/>
    <property type="evidence" value="ECO:0007669"/>
    <property type="project" value="UniProtKB-SubCell"/>
</dbReference>
<reference evidence="16" key="2">
    <citation type="submission" date="2020-11" db="EMBL/GenBank/DDBJ databases">
        <authorList>
            <person name="McCartney M.A."/>
            <person name="Auch B."/>
            <person name="Kono T."/>
            <person name="Mallez S."/>
            <person name="Becker A."/>
            <person name="Gohl D.M."/>
            <person name="Silverstein K.A.T."/>
            <person name="Koren S."/>
            <person name="Bechman K.B."/>
            <person name="Herman A."/>
            <person name="Abrahante J.E."/>
            <person name="Garbe J."/>
        </authorList>
    </citation>
    <scope>NUCLEOTIDE SEQUENCE</scope>
    <source>
        <strain evidence="16">Duluth1</strain>
        <tissue evidence="16">Whole animal</tissue>
    </source>
</reference>
<dbReference type="InterPro" id="IPR024862">
    <property type="entry name" value="TRPV"/>
</dbReference>
<keyword evidence="3" id="KW-1003">Cell membrane</keyword>
<feature type="transmembrane region" description="Helical" evidence="14">
    <location>
        <begin position="515"/>
        <end position="538"/>
    </location>
</feature>
<evidence type="ECO:0000256" key="2">
    <source>
        <dbReference type="ARBA" id="ARBA00022448"/>
    </source>
</evidence>
<keyword evidence="5" id="KW-0107">Calcium channel</keyword>
<dbReference type="SUPFAM" id="SSF48403">
    <property type="entry name" value="Ankyrin repeat"/>
    <property type="match status" value="1"/>
</dbReference>
<evidence type="ECO:0000256" key="7">
    <source>
        <dbReference type="ARBA" id="ARBA00022737"/>
    </source>
</evidence>
<evidence type="ECO:0000256" key="13">
    <source>
        <dbReference type="PROSITE-ProRule" id="PRU00023"/>
    </source>
</evidence>
<dbReference type="Pfam" id="PF00520">
    <property type="entry name" value="Ion_trans"/>
    <property type="match status" value="1"/>
</dbReference>
<feature type="transmembrane region" description="Helical" evidence="14">
    <location>
        <begin position="474"/>
        <end position="494"/>
    </location>
</feature>
<proteinExistence type="predicted"/>
<dbReference type="AlphaFoldDB" id="A0A9D3YWP2"/>
<feature type="transmembrane region" description="Helical" evidence="14">
    <location>
        <begin position="414"/>
        <end position="434"/>
    </location>
</feature>
<gene>
    <name evidence="16" type="ORF">DPMN_068202</name>
</gene>
<keyword evidence="2" id="KW-0813">Transport</keyword>
<organism evidence="16 17">
    <name type="scientific">Dreissena polymorpha</name>
    <name type="common">Zebra mussel</name>
    <name type="synonym">Mytilus polymorpha</name>
    <dbReference type="NCBI Taxonomy" id="45954"/>
    <lineage>
        <taxon>Eukaryota</taxon>
        <taxon>Metazoa</taxon>
        <taxon>Spiralia</taxon>
        <taxon>Lophotrochozoa</taxon>
        <taxon>Mollusca</taxon>
        <taxon>Bivalvia</taxon>
        <taxon>Autobranchia</taxon>
        <taxon>Heteroconchia</taxon>
        <taxon>Euheterodonta</taxon>
        <taxon>Imparidentia</taxon>
        <taxon>Neoheterodontei</taxon>
        <taxon>Myida</taxon>
        <taxon>Dreissenoidea</taxon>
        <taxon>Dreissenidae</taxon>
        <taxon>Dreissena</taxon>
    </lineage>
</organism>
<keyword evidence="6 14" id="KW-0812">Transmembrane</keyword>
<evidence type="ECO:0000313" key="16">
    <source>
        <dbReference type="EMBL" id="KAH3708743.1"/>
    </source>
</evidence>
<keyword evidence="8" id="KW-0106">Calcium</keyword>
<accession>A0A9D3YWP2</accession>
<keyword evidence="10" id="KW-0406">Ion transport</keyword>
<keyword evidence="17" id="KW-1185">Reference proteome</keyword>
<evidence type="ECO:0000256" key="9">
    <source>
        <dbReference type="ARBA" id="ARBA00022989"/>
    </source>
</evidence>
<feature type="repeat" description="ANK" evidence="13">
    <location>
        <begin position="245"/>
        <end position="277"/>
    </location>
</feature>
<feature type="transmembrane region" description="Helical" evidence="14">
    <location>
        <begin position="584"/>
        <end position="604"/>
    </location>
</feature>
<protein>
    <recommendedName>
        <fullName evidence="15">Ion transport domain-containing protein</fullName>
    </recommendedName>
</protein>
<dbReference type="GO" id="GO:0005262">
    <property type="term" value="F:calcium channel activity"/>
    <property type="evidence" value="ECO:0007669"/>
    <property type="project" value="UniProtKB-KW"/>
</dbReference>
<evidence type="ECO:0000256" key="8">
    <source>
        <dbReference type="ARBA" id="ARBA00022837"/>
    </source>
</evidence>
<evidence type="ECO:0000313" key="17">
    <source>
        <dbReference type="Proteomes" id="UP000828390"/>
    </source>
</evidence>
<dbReference type="PROSITE" id="PS50088">
    <property type="entry name" value="ANK_REPEAT"/>
    <property type="match status" value="2"/>
</dbReference>
<feature type="domain" description="Ion transport" evidence="15">
    <location>
        <begin position="478"/>
        <end position="685"/>
    </location>
</feature>
<keyword evidence="11 14" id="KW-0472">Membrane</keyword>
<comment type="caution">
    <text evidence="16">The sequence shown here is derived from an EMBL/GenBank/DDBJ whole genome shotgun (WGS) entry which is preliminary data.</text>
</comment>